<gene>
    <name evidence="10" type="ORF">RHODO2019_14435</name>
</gene>
<sequence length="296" mass="30785">MTKFVELLIQGVSLGFIYALIALGFVVIYRATEVVNFAHGSLLLLGGYVVAVNSQRFGFALALVFGIGAAAVAALIIEVVLVRKLRGRDANSLAILTIGVDIILLTELTRRIGSQVLSTDAPWGSNLYKIAGFTVPQSRVAAIVVAIVLLAAFFAASKYTSWGVATRAAAEDSEAAALMGIRLGRVSTMSWVIAGVLAAVAAVFLVSFPTPGLTNTTGLIAFRAFPAAILGGLDSTTGALVGGIVVGLAETMTSGYEDKLPFLGGGFGSVMPYIVMIAVLLWRPSGLFGTKDIARV</sequence>
<comment type="subcellular location">
    <subcellularLocation>
        <location evidence="1">Cell membrane</location>
        <topology evidence="1">Multi-pass membrane protein</topology>
    </subcellularLocation>
</comment>
<dbReference type="EMBL" id="CP110615">
    <property type="protein sequence ID" value="UZJ24334.1"/>
    <property type="molecule type" value="Genomic_DNA"/>
</dbReference>
<organism evidence="10 11">
    <name type="scientific">Rhodococcus antarcticus</name>
    <dbReference type="NCBI Taxonomy" id="2987751"/>
    <lineage>
        <taxon>Bacteria</taxon>
        <taxon>Bacillati</taxon>
        <taxon>Actinomycetota</taxon>
        <taxon>Actinomycetes</taxon>
        <taxon>Mycobacteriales</taxon>
        <taxon>Nocardiaceae</taxon>
        <taxon>Rhodococcus</taxon>
    </lineage>
</organism>
<feature type="transmembrane region" description="Helical" evidence="9">
    <location>
        <begin position="189"/>
        <end position="208"/>
    </location>
</feature>
<dbReference type="InterPro" id="IPR001851">
    <property type="entry name" value="ABC_transp_permease"/>
</dbReference>
<proteinExistence type="inferred from homology"/>
<evidence type="ECO:0000256" key="8">
    <source>
        <dbReference type="ARBA" id="ARBA00037998"/>
    </source>
</evidence>
<protein>
    <submittedName>
        <fullName evidence="10">Branched-chain amino acid ABC transporter permease</fullName>
    </submittedName>
</protein>
<dbReference type="InterPro" id="IPR052157">
    <property type="entry name" value="BCAA_transport_permease"/>
</dbReference>
<accession>A0ABY6NYN5</accession>
<keyword evidence="6 9" id="KW-1133">Transmembrane helix</keyword>
<evidence type="ECO:0000313" key="10">
    <source>
        <dbReference type="EMBL" id="UZJ24334.1"/>
    </source>
</evidence>
<keyword evidence="11" id="KW-1185">Reference proteome</keyword>
<comment type="similarity">
    <text evidence="8">Belongs to the binding-protein-dependent transport system permease family. LivHM subfamily.</text>
</comment>
<keyword evidence="4 9" id="KW-0812">Transmembrane</keyword>
<evidence type="ECO:0000256" key="5">
    <source>
        <dbReference type="ARBA" id="ARBA00022970"/>
    </source>
</evidence>
<feature type="transmembrane region" description="Helical" evidence="9">
    <location>
        <begin position="220"/>
        <end position="248"/>
    </location>
</feature>
<keyword evidence="3" id="KW-1003">Cell membrane</keyword>
<feature type="transmembrane region" description="Helical" evidence="9">
    <location>
        <begin position="140"/>
        <end position="157"/>
    </location>
</feature>
<feature type="transmembrane region" description="Helical" evidence="9">
    <location>
        <begin position="34"/>
        <end position="51"/>
    </location>
</feature>
<dbReference type="Pfam" id="PF02653">
    <property type="entry name" value="BPD_transp_2"/>
    <property type="match status" value="1"/>
</dbReference>
<evidence type="ECO:0000313" key="11">
    <source>
        <dbReference type="Proteomes" id="UP001164965"/>
    </source>
</evidence>
<evidence type="ECO:0000256" key="3">
    <source>
        <dbReference type="ARBA" id="ARBA00022475"/>
    </source>
</evidence>
<dbReference type="PANTHER" id="PTHR11795">
    <property type="entry name" value="BRANCHED-CHAIN AMINO ACID TRANSPORT SYSTEM PERMEASE PROTEIN LIVH"/>
    <property type="match status" value="1"/>
</dbReference>
<dbReference type="Proteomes" id="UP001164965">
    <property type="component" value="Chromosome"/>
</dbReference>
<evidence type="ECO:0000256" key="9">
    <source>
        <dbReference type="SAM" id="Phobius"/>
    </source>
</evidence>
<feature type="transmembrane region" description="Helical" evidence="9">
    <location>
        <begin position="260"/>
        <end position="282"/>
    </location>
</feature>
<evidence type="ECO:0000256" key="1">
    <source>
        <dbReference type="ARBA" id="ARBA00004651"/>
    </source>
</evidence>
<evidence type="ECO:0000256" key="7">
    <source>
        <dbReference type="ARBA" id="ARBA00023136"/>
    </source>
</evidence>
<keyword evidence="2" id="KW-0813">Transport</keyword>
<keyword evidence="7 9" id="KW-0472">Membrane</keyword>
<feature type="transmembrane region" description="Helical" evidence="9">
    <location>
        <begin position="7"/>
        <end position="27"/>
    </location>
</feature>
<feature type="transmembrane region" description="Helical" evidence="9">
    <location>
        <begin position="57"/>
        <end position="81"/>
    </location>
</feature>
<evidence type="ECO:0000256" key="2">
    <source>
        <dbReference type="ARBA" id="ARBA00022448"/>
    </source>
</evidence>
<keyword evidence="5" id="KW-0029">Amino-acid transport</keyword>
<dbReference type="CDD" id="cd06582">
    <property type="entry name" value="TM_PBP1_LivH_like"/>
    <property type="match status" value="1"/>
</dbReference>
<dbReference type="RefSeq" id="WP_265382441.1">
    <property type="nucleotide sequence ID" value="NZ_CP110615.1"/>
</dbReference>
<name>A0ABY6NYN5_9NOCA</name>
<dbReference type="PANTHER" id="PTHR11795:SF450">
    <property type="entry name" value="ABC TRANSPORTER PERMEASE PROTEIN"/>
    <property type="match status" value="1"/>
</dbReference>
<evidence type="ECO:0000256" key="4">
    <source>
        <dbReference type="ARBA" id="ARBA00022692"/>
    </source>
</evidence>
<evidence type="ECO:0000256" key="6">
    <source>
        <dbReference type="ARBA" id="ARBA00022989"/>
    </source>
</evidence>
<reference evidence="10" key="1">
    <citation type="submission" date="2022-10" db="EMBL/GenBank/DDBJ databases">
        <title>Rhodococcus sp.75.</title>
        <authorList>
            <person name="Sun M."/>
        </authorList>
    </citation>
    <scope>NUCLEOTIDE SEQUENCE</scope>
    <source>
        <strain evidence="10">75</strain>
    </source>
</reference>